<comment type="caution">
    <text evidence="2">The sequence shown here is derived from an EMBL/GenBank/DDBJ whole genome shotgun (WGS) entry which is preliminary data.</text>
</comment>
<dbReference type="Pfam" id="PF10545">
    <property type="entry name" value="MADF_DNA_bdg"/>
    <property type="match status" value="1"/>
</dbReference>
<dbReference type="OrthoDB" id="5779735at2759"/>
<evidence type="ECO:0000313" key="3">
    <source>
        <dbReference type="Proteomes" id="UP000708208"/>
    </source>
</evidence>
<name>A0A8J2L1R3_9HEXA</name>
<gene>
    <name evidence="2" type="ORF">AFUS01_LOCUS35830</name>
</gene>
<dbReference type="AlphaFoldDB" id="A0A8J2L1R3"/>
<dbReference type="InterPro" id="IPR006578">
    <property type="entry name" value="MADF-dom"/>
</dbReference>
<dbReference type="PROSITE" id="PS51029">
    <property type="entry name" value="MADF"/>
    <property type="match status" value="1"/>
</dbReference>
<evidence type="ECO:0000313" key="2">
    <source>
        <dbReference type="EMBL" id="CAG7825736.1"/>
    </source>
</evidence>
<evidence type="ECO:0000259" key="1">
    <source>
        <dbReference type="PROSITE" id="PS51029"/>
    </source>
</evidence>
<proteinExistence type="predicted"/>
<dbReference type="EMBL" id="CAJVCH010537386">
    <property type="protein sequence ID" value="CAG7825736.1"/>
    <property type="molecule type" value="Genomic_DNA"/>
</dbReference>
<feature type="domain" description="MADF" evidence="1">
    <location>
        <begin position="14"/>
        <end position="108"/>
    </location>
</feature>
<sequence>MSRPSVQKNEFEETLIELVKQKPAIYKKSDQNHSNVIIVGNCWEWVYHQLKPSKFVTDASGCKEHWKRISNQWLAYKRKVTTKSGQESGNPPFFRHEKSMQFCEDPVETECLNSTISNVTDASDAGSPLGNFLDETYDTVLLKTALRFQLRTHPI</sequence>
<protein>
    <recommendedName>
        <fullName evidence="1">MADF domain-containing protein</fullName>
    </recommendedName>
</protein>
<keyword evidence="3" id="KW-1185">Reference proteome</keyword>
<organism evidence="2 3">
    <name type="scientific">Allacma fusca</name>
    <dbReference type="NCBI Taxonomy" id="39272"/>
    <lineage>
        <taxon>Eukaryota</taxon>
        <taxon>Metazoa</taxon>
        <taxon>Ecdysozoa</taxon>
        <taxon>Arthropoda</taxon>
        <taxon>Hexapoda</taxon>
        <taxon>Collembola</taxon>
        <taxon>Symphypleona</taxon>
        <taxon>Sminthuridae</taxon>
        <taxon>Allacma</taxon>
    </lineage>
</organism>
<accession>A0A8J2L1R3</accession>
<reference evidence="2" key="1">
    <citation type="submission" date="2021-06" db="EMBL/GenBank/DDBJ databases">
        <authorList>
            <person name="Hodson N. C."/>
            <person name="Mongue J. A."/>
            <person name="Jaron S. K."/>
        </authorList>
    </citation>
    <scope>NUCLEOTIDE SEQUENCE</scope>
</reference>
<dbReference type="Proteomes" id="UP000708208">
    <property type="component" value="Unassembled WGS sequence"/>
</dbReference>